<gene>
    <name evidence="1" type="ORF">SAMN02745784_00983</name>
</gene>
<dbReference type="EMBL" id="FQTY01000003">
    <property type="protein sequence ID" value="SHE53831.1"/>
    <property type="molecule type" value="Genomic_DNA"/>
</dbReference>
<proteinExistence type="predicted"/>
<sequence length="45" mass="5244">MIDIDTHRVVDMLNSREYNDIVTWKTFPNLKVVSRNGSITYSNSI</sequence>
<name>A0A1M4UAE0_9FIRM</name>
<keyword evidence="2" id="KW-1185">Reference proteome</keyword>
<dbReference type="AlphaFoldDB" id="A0A1M4UAE0"/>
<evidence type="ECO:0000313" key="2">
    <source>
        <dbReference type="Proteomes" id="UP000184114"/>
    </source>
</evidence>
<organism evidence="1 2">
    <name type="scientific">Tissierella praeacuta DSM 18095</name>
    <dbReference type="NCBI Taxonomy" id="1123404"/>
    <lineage>
        <taxon>Bacteria</taxon>
        <taxon>Bacillati</taxon>
        <taxon>Bacillota</taxon>
        <taxon>Tissierellia</taxon>
        <taxon>Tissierellales</taxon>
        <taxon>Tissierellaceae</taxon>
        <taxon>Tissierella</taxon>
    </lineage>
</organism>
<reference evidence="2" key="1">
    <citation type="submission" date="2016-11" db="EMBL/GenBank/DDBJ databases">
        <authorList>
            <person name="Varghese N."/>
            <person name="Submissions S."/>
        </authorList>
    </citation>
    <scope>NUCLEOTIDE SEQUENCE [LARGE SCALE GENOMIC DNA]</scope>
    <source>
        <strain evidence="2">DSM 18095</strain>
    </source>
</reference>
<dbReference type="RefSeq" id="WP_115322197.1">
    <property type="nucleotide sequence ID" value="NZ_FQTY01000003.1"/>
</dbReference>
<protein>
    <submittedName>
        <fullName evidence="1">Uncharacterized protein</fullName>
    </submittedName>
</protein>
<dbReference type="Proteomes" id="UP000184114">
    <property type="component" value="Unassembled WGS sequence"/>
</dbReference>
<accession>A0A1M4UAE0</accession>
<evidence type="ECO:0000313" key="1">
    <source>
        <dbReference type="EMBL" id="SHE53831.1"/>
    </source>
</evidence>